<gene>
    <name evidence="1" type="ORF">GcM3_006018</name>
</gene>
<keyword evidence="2" id="KW-1185">Reference proteome</keyword>
<dbReference type="EMBL" id="MCBQ01000620">
    <property type="protein sequence ID" value="RKF83902.1"/>
    <property type="molecule type" value="Genomic_DNA"/>
</dbReference>
<dbReference type="Proteomes" id="UP000283383">
    <property type="component" value="Unassembled WGS sequence"/>
</dbReference>
<organism evidence="1 2">
    <name type="scientific">Golovinomyces cichoracearum</name>
    <dbReference type="NCBI Taxonomy" id="62708"/>
    <lineage>
        <taxon>Eukaryota</taxon>
        <taxon>Fungi</taxon>
        <taxon>Dikarya</taxon>
        <taxon>Ascomycota</taxon>
        <taxon>Pezizomycotina</taxon>
        <taxon>Leotiomycetes</taxon>
        <taxon>Erysiphales</taxon>
        <taxon>Erysiphaceae</taxon>
        <taxon>Golovinomyces</taxon>
    </lineage>
</organism>
<accession>A0A420JAY4</accession>
<sequence length="87" mass="10166">MGDGRDHVFSIRWSGLTLANQLAEDFQHFKQEHFNLSKKETLTNFRKYLRQNGVYISMQRFLSISKALADAIKNDPPWPENDVENPN</sequence>
<evidence type="ECO:0000313" key="2">
    <source>
        <dbReference type="Proteomes" id="UP000283383"/>
    </source>
</evidence>
<proteinExistence type="predicted"/>
<dbReference type="GO" id="GO:0016740">
    <property type="term" value="F:transferase activity"/>
    <property type="evidence" value="ECO:0007669"/>
    <property type="project" value="UniProtKB-KW"/>
</dbReference>
<name>A0A420JAY4_9PEZI</name>
<protein>
    <submittedName>
        <fullName evidence="1">Putative glycosyl transferase</fullName>
    </submittedName>
</protein>
<dbReference type="AlphaFoldDB" id="A0A420JAY4"/>
<comment type="caution">
    <text evidence="1">The sequence shown here is derived from an EMBL/GenBank/DDBJ whole genome shotgun (WGS) entry which is preliminary data.</text>
</comment>
<evidence type="ECO:0000313" key="1">
    <source>
        <dbReference type="EMBL" id="RKF83902.1"/>
    </source>
</evidence>
<reference evidence="1 2" key="1">
    <citation type="journal article" date="2018" name="BMC Genomics">
        <title>Comparative genome analyses reveal sequence features reflecting distinct modes of host-adaptation between dicot and monocot powdery mildew.</title>
        <authorList>
            <person name="Wu Y."/>
            <person name="Ma X."/>
            <person name="Pan Z."/>
            <person name="Kale S.D."/>
            <person name="Song Y."/>
            <person name="King H."/>
            <person name="Zhang Q."/>
            <person name="Presley C."/>
            <person name="Deng X."/>
            <person name="Wei C.I."/>
            <person name="Xiao S."/>
        </authorList>
    </citation>
    <scope>NUCLEOTIDE SEQUENCE [LARGE SCALE GENOMIC DNA]</scope>
    <source>
        <strain evidence="1">UMSG3</strain>
    </source>
</reference>
<keyword evidence="1" id="KW-0808">Transferase</keyword>